<comment type="catalytic activity">
    <reaction evidence="1 10">
        <text>[(1-&gt;4)-alpha-D-glucosyl](n) + phosphate = [(1-&gt;4)-alpha-D-glucosyl](n-1) + alpha-D-glucose 1-phosphate</text>
        <dbReference type="Rhea" id="RHEA:41732"/>
        <dbReference type="Rhea" id="RHEA-COMP:9584"/>
        <dbReference type="Rhea" id="RHEA-COMP:9586"/>
        <dbReference type="ChEBI" id="CHEBI:15444"/>
        <dbReference type="ChEBI" id="CHEBI:43474"/>
        <dbReference type="ChEBI" id="CHEBI:58601"/>
        <dbReference type="EC" id="2.4.1.1"/>
    </reaction>
</comment>
<evidence type="ECO:0000256" key="3">
    <source>
        <dbReference type="ARBA" id="ARBA00006047"/>
    </source>
</evidence>
<dbReference type="PANTHER" id="PTHR11468:SF25">
    <property type="entry name" value="MALTODEXTRIN PHOSPHORYLASE"/>
    <property type="match status" value="1"/>
</dbReference>
<keyword evidence="12" id="KW-1185">Reference proteome</keyword>
<comment type="cofactor">
    <cofactor evidence="2 10">
        <name>pyridoxal 5'-phosphate</name>
        <dbReference type="ChEBI" id="CHEBI:597326"/>
    </cofactor>
</comment>
<feature type="modified residue" description="N6-(pyridoxal phosphate)lysine" evidence="9">
    <location>
        <position position="674"/>
    </location>
</feature>
<comment type="caution">
    <text evidence="11">The sequence shown here is derived from an EMBL/GenBank/DDBJ whole genome shotgun (WGS) entry which is preliminary data.</text>
</comment>
<dbReference type="CDD" id="cd04300">
    <property type="entry name" value="GT35_Glycogen_Phosphorylase"/>
    <property type="match status" value="1"/>
</dbReference>
<keyword evidence="5 10" id="KW-0808">Transferase</keyword>
<dbReference type="Gene3D" id="3.40.50.2000">
    <property type="entry name" value="Glycogen Phosphorylase B"/>
    <property type="match status" value="2"/>
</dbReference>
<dbReference type="InterPro" id="IPR035090">
    <property type="entry name" value="Pyridoxal_P_attach_site"/>
</dbReference>
<dbReference type="FunFam" id="3.40.50.2000:FF:000149">
    <property type="entry name" value="Glycogen phosphorylase, muscle form"/>
    <property type="match status" value="1"/>
</dbReference>
<evidence type="ECO:0000256" key="1">
    <source>
        <dbReference type="ARBA" id="ARBA00001275"/>
    </source>
</evidence>
<comment type="function">
    <text evidence="10">Allosteric enzyme that catalyzes the rate-limiting step in glycogen catabolism, the phosphorolytic cleavage of glycogen to produce glucose-1-phosphate, and plays a central role in maintaining cellular and organismal glucose homeostasis.</text>
</comment>
<reference evidence="11 12" key="1">
    <citation type="submission" date="2014-06" db="EMBL/GenBank/DDBJ databases">
        <title>Whole Genome Sequences of Three Symbiotic Endozoicomonas Bacteria.</title>
        <authorList>
            <person name="Neave M.J."/>
            <person name="Apprill A."/>
            <person name="Voolstra C.R."/>
        </authorList>
    </citation>
    <scope>NUCLEOTIDE SEQUENCE [LARGE SCALE GENOMIC DNA]</scope>
    <source>
        <strain evidence="11 12">LMG 24815</strain>
    </source>
</reference>
<dbReference type="GO" id="GO:0005737">
    <property type="term" value="C:cytoplasm"/>
    <property type="evidence" value="ECO:0007669"/>
    <property type="project" value="TreeGrafter"/>
</dbReference>
<dbReference type="eggNOG" id="COG0058">
    <property type="taxonomic scope" value="Bacteria"/>
</dbReference>
<keyword evidence="6 9" id="KW-0663">Pyridoxal phosphate</keyword>
<dbReference type="SUPFAM" id="SSF53756">
    <property type="entry name" value="UDP-Glycosyltransferase/glycogen phosphorylase"/>
    <property type="match status" value="1"/>
</dbReference>
<dbReference type="GO" id="GO:0030170">
    <property type="term" value="F:pyridoxal phosphate binding"/>
    <property type="evidence" value="ECO:0007669"/>
    <property type="project" value="InterPro"/>
</dbReference>
<evidence type="ECO:0000256" key="2">
    <source>
        <dbReference type="ARBA" id="ARBA00001933"/>
    </source>
</evidence>
<dbReference type="PIRSF" id="PIRSF000460">
    <property type="entry name" value="Pprylas_GlgP"/>
    <property type="match status" value="1"/>
</dbReference>
<dbReference type="Proteomes" id="UP000028006">
    <property type="component" value="Unassembled WGS sequence"/>
</dbReference>
<evidence type="ECO:0000256" key="4">
    <source>
        <dbReference type="ARBA" id="ARBA00022676"/>
    </source>
</evidence>
<evidence type="ECO:0000313" key="12">
    <source>
        <dbReference type="Proteomes" id="UP000028006"/>
    </source>
</evidence>
<dbReference type="EC" id="2.4.1.1" evidence="10"/>
<evidence type="ECO:0000256" key="5">
    <source>
        <dbReference type="ARBA" id="ARBA00022679"/>
    </source>
</evidence>
<name>A0A081N8J1_9GAMM</name>
<comment type="similarity">
    <text evidence="3 10">Belongs to the glycogen phosphorylase family.</text>
</comment>
<comment type="function">
    <text evidence="8">Phosphorylase is an important allosteric enzyme in carbohydrate metabolism. Enzymes from different sources differ in their regulatory mechanisms and in their natural substrates. However, all known phosphorylases share catalytic and structural properties.</text>
</comment>
<evidence type="ECO:0000313" key="11">
    <source>
        <dbReference type="EMBL" id="KEQ14764.1"/>
    </source>
</evidence>
<dbReference type="RefSeq" id="WP_034874815.1">
    <property type="nucleotide sequence ID" value="NZ_JOKG01000002.1"/>
</dbReference>
<evidence type="ECO:0000256" key="6">
    <source>
        <dbReference type="ARBA" id="ARBA00022898"/>
    </source>
</evidence>
<dbReference type="AlphaFoldDB" id="A0A081N8J1"/>
<dbReference type="NCBIfam" id="TIGR02093">
    <property type="entry name" value="P_ylase"/>
    <property type="match status" value="1"/>
</dbReference>
<dbReference type="PROSITE" id="PS00102">
    <property type="entry name" value="PHOSPHORYLASE"/>
    <property type="match status" value="1"/>
</dbReference>
<keyword evidence="4 10" id="KW-0328">Glycosyltransferase</keyword>
<accession>A0A081N8J1</accession>
<evidence type="ECO:0000256" key="8">
    <source>
        <dbReference type="ARBA" id="ARBA00025174"/>
    </source>
</evidence>
<dbReference type="InterPro" id="IPR000811">
    <property type="entry name" value="Glyco_trans_35"/>
</dbReference>
<proteinExistence type="inferred from homology"/>
<gene>
    <name evidence="11" type="ORF">GZ77_10775</name>
</gene>
<dbReference type="EMBL" id="JOKG01000002">
    <property type="protein sequence ID" value="KEQ14764.1"/>
    <property type="molecule type" value="Genomic_DNA"/>
</dbReference>
<dbReference type="Pfam" id="PF00343">
    <property type="entry name" value="Phosphorylase"/>
    <property type="match status" value="1"/>
</dbReference>
<dbReference type="GO" id="GO:0005980">
    <property type="term" value="P:glycogen catabolic process"/>
    <property type="evidence" value="ECO:0007669"/>
    <property type="project" value="TreeGrafter"/>
</dbReference>
<evidence type="ECO:0000256" key="7">
    <source>
        <dbReference type="ARBA" id="ARBA00023277"/>
    </source>
</evidence>
<sequence length="822" mass="93037">MSANKTEQYAATTLDADRLAQSIKRHLQQSLGVDLEEAGPAEYWEALSLVVRELGLDLIRKTRHKERDEKARRVYYLSLEFLVGRLLGNNLHNLGIYKQAEEAMANLGVNLTDVLEHETDPALGNGGLGRLAACFMDSLATLDLPAFGYGINYRFGLFKQDFAGGKQVESPDGWREESCPWGIERPKRKQLIKLYGRVSERAGKAVWEDTQEILGMPWDVPVTGYGTDTVNTLRLWESRAAEGFDLSSFDEGRYQESRSGEIQAENVSQVLYPNDNHPAGKELRLIQQYFFVACSIADLIARYKRENGDNWDDFAEKVAIQLNDTHPAIAVPELMRILMDEEDIVFSKALSICREVFSYTNHTLLPEALEKWPQNLITKVLPRHMQIIHMINYHFLHTEVEAQWPGDNNMKRRLSIIEEPERPGGQQMVRMAYLSVVGSHKVNGVAALHSGLVKTTLFPEFNEMWPDKLVNVTNGVTPRRWLDYCNPELAKLIDDTIGNDGKVDWRRNLSQLDAINAYADDPAFQKKFAAIKHDNKIRFAAVVKELCNIDISPDAIFDVQIKRLHEYKRQQLNLLHIMALYRRLLDNPDLDVPQRVFIFGAKAAPGYKVAKTIIHAINRVAERVNNDRRIKDKLKVVFLPNYRITLAEKIIPAADVSEQISTAGFEASGTGNMKFALNGALTVGTLDGANVEIAEEVGDDNIFIYGLTVDEVAELRHRGYNPKDVYNSNAELKAVIDWLASGDLCPEEPDAFRPLVDSLLGGDYFLTLVDYQAYSDAHDKIVATWKKPELWWKKAIINTASMGKFSSDRSIMDYAKTIWNMA</sequence>
<protein>
    <recommendedName>
        <fullName evidence="10">Alpha-1,4 glucan phosphorylase</fullName>
        <ecNumber evidence="10">2.4.1.1</ecNumber>
    </recommendedName>
</protein>
<evidence type="ECO:0000256" key="10">
    <source>
        <dbReference type="RuleBase" id="RU000587"/>
    </source>
</evidence>
<dbReference type="GO" id="GO:0008184">
    <property type="term" value="F:glycogen phosphorylase activity"/>
    <property type="evidence" value="ECO:0007669"/>
    <property type="project" value="InterPro"/>
</dbReference>
<dbReference type="PANTHER" id="PTHR11468">
    <property type="entry name" value="GLYCOGEN PHOSPHORYLASE"/>
    <property type="match status" value="1"/>
</dbReference>
<dbReference type="InterPro" id="IPR011833">
    <property type="entry name" value="Glycg_phsphrylas"/>
</dbReference>
<keyword evidence="7 10" id="KW-0119">Carbohydrate metabolism</keyword>
<organism evidence="11 12">
    <name type="scientific">Endozoicomonas montiporae</name>
    <dbReference type="NCBI Taxonomy" id="1027273"/>
    <lineage>
        <taxon>Bacteria</taxon>
        <taxon>Pseudomonadati</taxon>
        <taxon>Pseudomonadota</taxon>
        <taxon>Gammaproteobacteria</taxon>
        <taxon>Oceanospirillales</taxon>
        <taxon>Endozoicomonadaceae</taxon>
        <taxon>Endozoicomonas</taxon>
    </lineage>
</organism>
<evidence type="ECO:0000256" key="9">
    <source>
        <dbReference type="PIRSR" id="PIRSR000460-1"/>
    </source>
</evidence>